<accession>A0A1M6BMV4</accession>
<keyword evidence="1" id="KW-0812">Transmembrane</keyword>
<dbReference type="SUPFAM" id="SSF158560">
    <property type="entry name" value="BH3980-like"/>
    <property type="match status" value="1"/>
</dbReference>
<keyword evidence="1" id="KW-0472">Membrane</keyword>
<feature type="transmembrane region" description="Helical" evidence="1">
    <location>
        <begin position="140"/>
        <end position="161"/>
    </location>
</feature>
<organism evidence="2 3">
    <name type="scientific">Dethiosulfatibacter aminovorans DSM 17477</name>
    <dbReference type="NCBI Taxonomy" id="1121476"/>
    <lineage>
        <taxon>Bacteria</taxon>
        <taxon>Bacillati</taxon>
        <taxon>Bacillota</taxon>
        <taxon>Tissierellia</taxon>
        <taxon>Dethiosulfatibacter</taxon>
    </lineage>
</organism>
<dbReference type="InterPro" id="IPR008316">
    <property type="entry name" value="UCP029876"/>
</dbReference>
<feature type="transmembrane region" description="Helical" evidence="1">
    <location>
        <begin position="9"/>
        <end position="27"/>
    </location>
</feature>
<proteinExistence type="predicted"/>
<keyword evidence="1" id="KW-1133">Transmembrane helix</keyword>
<gene>
    <name evidence="2" type="ORF">SAMN02745751_00413</name>
</gene>
<evidence type="ECO:0000313" key="2">
    <source>
        <dbReference type="EMBL" id="SHI50069.1"/>
    </source>
</evidence>
<dbReference type="Gene3D" id="1.10.1900.10">
    <property type="entry name" value="c-terminal domain of poly(a) binding protein"/>
    <property type="match status" value="1"/>
</dbReference>
<dbReference type="OrthoDB" id="9837878at2"/>
<dbReference type="Proteomes" id="UP000184052">
    <property type="component" value="Unassembled WGS sequence"/>
</dbReference>
<dbReference type="EMBL" id="FQZL01000005">
    <property type="protein sequence ID" value="SHI50069.1"/>
    <property type="molecule type" value="Genomic_DNA"/>
</dbReference>
<dbReference type="RefSeq" id="WP_073046386.1">
    <property type="nucleotide sequence ID" value="NZ_FQZL01000005.1"/>
</dbReference>
<dbReference type="STRING" id="1121476.SAMN02745751_00413"/>
<name>A0A1M6BMV4_9FIRM</name>
<feature type="transmembrane region" description="Helical" evidence="1">
    <location>
        <begin position="250"/>
        <end position="271"/>
    </location>
</feature>
<feature type="transmembrane region" description="Helical" evidence="1">
    <location>
        <begin position="181"/>
        <end position="201"/>
    </location>
</feature>
<feature type="transmembrane region" description="Helical" evidence="1">
    <location>
        <begin position="213"/>
        <end position="235"/>
    </location>
</feature>
<dbReference type="Pfam" id="PF06304">
    <property type="entry name" value="DUF1048"/>
    <property type="match status" value="1"/>
</dbReference>
<protein>
    <submittedName>
        <fullName evidence="2">Uncharacterized protein</fullName>
    </submittedName>
</protein>
<evidence type="ECO:0000256" key="1">
    <source>
        <dbReference type="SAM" id="Phobius"/>
    </source>
</evidence>
<keyword evidence="3" id="KW-1185">Reference proteome</keyword>
<reference evidence="2 3" key="1">
    <citation type="submission" date="2016-11" db="EMBL/GenBank/DDBJ databases">
        <authorList>
            <person name="Jaros S."/>
            <person name="Januszkiewicz K."/>
            <person name="Wedrychowicz H."/>
        </authorList>
    </citation>
    <scope>NUCLEOTIDE SEQUENCE [LARGE SCALE GENOMIC DNA]</scope>
    <source>
        <strain evidence="2 3">DSM 17477</strain>
    </source>
</reference>
<evidence type="ECO:0000313" key="3">
    <source>
        <dbReference type="Proteomes" id="UP000184052"/>
    </source>
</evidence>
<sequence length="279" mass="30979">MNNIGRNKLFMSIGLSVLLIIQIIIFIKLKPGSRGPIGLMFGLIILLAVIAVAANYFRIKQLEDRVRNLPKGYRDAYMDANEAIATIAGPRSEKVRVMDMVLEIFEHASLENRNIDDVTGGDLESFLEGFVEETKGRSSALYWFSYSTALYIGYLLFMKAYKVLRTGGISVEKLKTETLDLGLVATYAIIAYAFFPWINLAMQKAAREQLRGIKRLIILLPFVLPFGLVAMLILVDSPWFVKIIDTPVPVFASVASIAAGVLLLAGSVFLMRYASVKGK</sequence>
<feature type="transmembrane region" description="Helical" evidence="1">
    <location>
        <begin position="39"/>
        <end position="57"/>
    </location>
</feature>
<dbReference type="AlphaFoldDB" id="A0A1M6BMV4"/>